<dbReference type="Pfam" id="PF01047">
    <property type="entry name" value="MarR"/>
    <property type="match status" value="1"/>
</dbReference>
<proteinExistence type="predicted"/>
<evidence type="ECO:0000313" key="2">
    <source>
        <dbReference type="EMBL" id="CAD7045345.1"/>
    </source>
</evidence>
<dbReference type="PANTHER" id="PTHR33164">
    <property type="entry name" value="TRANSCRIPTIONAL REGULATOR, MARR FAMILY"/>
    <property type="match status" value="1"/>
</dbReference>
<sequence length="147" mass="16167">MSNAMPIPLSTTIHVRDTCLCLHVQRAARALARRFDNALKPLGLNNGQFSLMMALNRPQPAPMGPVAEVLAMDRTTLTAAVKILERRGLVETLPHPDDRRSRLMRLTSEGTALLSQALPIWERVHGELDGELGSSMAPLRQTLAAIR</sequence>
<evidence type="ECO:0000313" key="3">
    <source>
        <dbReference type="Proteomes" id="UP000601041"/>
    </source>
</evidence>
<dbReference type="PROSITE" id="PS50995">
    <property type="entry name" value="HTH_MARR_2"/>
    <property type="match status" value="1"/>
</dbReference>
<dbReference type="Gene3D" id="1.10.10.10">
    <property type="entry name" value="Winged helix-like DNA-binding domain superfamily/Winged helix DNA-binding domain"/>
    <property type="match status" value="1"/>
</dbReference>
<accession>A0ABN7JSB4</accession>
<reference evidence="2 3" key="1">
    <citation type="submission" date="2020-11" db="EMBL/GenBank/DDBJ databases">
        <authorList>
            <person name="Lassalle F."/>
        </authorList>
    </citation>
    <scope>NUCLEOTIDE SEQUENCE [LARGE SCALE GENOMIC DNA]</scope>
    <source>
        <strain evidence="2 3">AB21</strain>
    </source>
</reference>
<dbReference type="RefSeq" id="WP_142588693.1">
    <property type="nucleotide sequence ID" value="NZ_CABFWE030000008.1"/>
</dbReference>
<protein>
    <submittedName>
        <fullName evidence="2">MarR family transcriptional regulator</fullName>
    </submittedName>
</protein>
<dbReference type="InterPro" id="IPR039422">
    <property type="entry name" value="MarR/SlyA-like"/>
</dbReference>
<keyword evidence="3" id="KW-1185">Reference proteome</keyword>
<evidence type="ECO:0000259" key="1">
    <source>
        <dbReference type="PROSITE" id="PS50995"/>
    </source>
</evidence>
<dbReference type="SMART" id="SM00347">
    <property type="entry name" value="HTH_MARR"/>
    <property type="match status" value="1"/>
</dbReference>
<feature type="domain" description="HTH marR-type" evidence="1">
    <location>
        <begin position="17"/>
        <end position="147"/>
    </location>
</feature>
<dbReference type="InterPro" id="IPR036388">
    <property type="entry name" value="WH-like_DNA-bd_sf"/>
</dbReference>
<dbReference type="SUPFAM" id="SSF46785">
    <property type="entry name" value="Winged helix' DNA-binding domain"/>
    <property type="match status" value="1"/>
</dbReference>
<dbReference type="PANTHER" id="PTHR33164:SF105">
    <property type="entry name" value="TRANSCRIPTIONAL REPRESSOR PROTEIN-RELATED"/>
    <property type="match status" value="1"/>
</dbReference>
<comment type="caution">
    <text evidence="2">The sequence shown here is derived from an EMBL/GenBank/DDBJ whole genome shotgun (WGS) entry which is preliminary data.</text>
</comment>
<dbReference type="PRINTS" id="PR00598">
    <property type="entry name" value="HTHMARR"/>
</dbReference>
<dbReference type="InterPro" id="IPR036390">
    <property type="entry name" value="WH_DNA-bd_sf"/>
</dbReference>
<dbReference type="InterPro" id="IPR000835">
    <property type="entry name" value="HTH_MarR-typ"/>
</dbReference>
<gene>
    <name evidence="2" type="ORF">RHAB21_03538</name>
</gene>
<organism evidence="2 3">
    <name type="scientific">Pseudorhizobium halotolerans</name>
    <dbReference type="NCBI Taxonomy" id="1233081"/>
    <lineage>
        <taxon>Bacteria</taxon>
        <taxon>Pseudomonadati</taxon>
        <taxon>Pseudomonadota</taxon>
        <taxon>Alphaproteobacteria</taxon>
        <taxon>Hyphomicrobiales</taxon>
        <taxon>Rhizobiaceae</taxon>
        <taxon>Rhizobium/Agrobacterium group</taxon>
        <taxon>Pseudorhizobium</taxon>
    </lineage>
</organism>
<dbReference type="Proteomes" id="UP000601041">
    <property type="component" value="Unassembled WGS sequence"/>
</dbReference>
<name>A0ABN7JSB4_9HYPH</name>
<dbReference type="EMBL" id="CABFWE030000008">
    <property type="protein sequence ID" value="CAD7045345.1"/>
    <property type="molecule type" value="Genomic_DNA"/>
</dbReference>